<dbReference type="InterPro" id="IPR016454">
    <property type="entry name" value="Cysteine_dSase"/>
</dbReference>
<comment type="similarity">
    <text evidence="2">Belongs to the class-V pyridoxal-phosphate-dependent aminotransferase family. NifS/IscS subfamily.</text>
</comment>
<dbReference type="GO" id="GO:0051536">
    <property type="term" value="F:iron-sulfur cluster binding"/>
    <property type="evidence" value="ECO:0007669"/>
    <property type="project" value="UniProtKB-KW"/>
</dbReference>
<dbReference type="EMBL" id="FQZL01000024">
    <property type="protein sequence ID" value="SHJ52793.1"/>
    <property type="molecule type" value="Genomic_DNA"/>
</dbReference>
<evidence type="ECO:0000259" key="9">
    <source>
        <dbReference type="Pfam" id="PF00266"/>
    </source>
</evidence>
<evidence type="ECO:0000256" key="4">
    <source>
        <dbReference type="ARBA" id="ARBA00022723"/>
    </source>
</evidence>
<keyword evidence="4" id="KW-0479">Metal-binding</keyword>
<evidence type="ECO:0000256" key="2">
    <source>
        <dbReference type="ARBA" id="ARBA00006490"/>
    </source>
</evidence>
<evidence type="ECO:0000256" key="8">
    <source>
        <dbReference type="ARBA" id="ARBA00050776"/>
    </source>
</evidence>
<proteinExistence type="inferred from homology"/>
<evidence type="ECO:0000256" key="6">
    <source>
        <dbReference type="ARBA" id="ARBA00023004"/>
    </source>
</evidence>
<reference evidence="10 11" key="1">
    <citation type="submission" date="2016-11" db="EMBL/GenBank/DDBJ databases">
        <authorList>
            <person name="Jaros S."/>
            <person name="Januszkiewicz K."/>
            <person name="Wedrychowicz H."/>
        </authorList>
    </citation>
    <scope>NUCLEOTIDE SEQUENCE [LARGE SCALE GENOMIC DNA]</scope>
    <source>
        <strain evidence="10 11">DSM 17477</strain>
    </source>
</reference>
<evidence type="ECO:0000256" key="7">
    <source>
        <dbReference type="ARBA" id="ARBA00023014"/>
    </source>
</evidence>
<dbReference type="GO" id="GO:0046872">
    <property type="term" value="F:metal ion binding"/>
    <property type="evidence" value="ECO:0007669"/>
    <property type="project" value="UniProtKB-KW"/>
</dbReference>
<evidence type="ECO:0000256" key="1">
    <source>
        <dbReference type="ARBA" id="ARBA00001933"/>
    </source>
</evidence>
<keyword evidence="6" id="KW-0408">Iron</keyword>
<dbReference type="SUPFAM" id="SSF53383">
    <property type="entry name" value="PLP-dependent transferases"/>
    <property type="match status" value="1"/>
</dbReference>
<keyword evidence="11" id="KW-1185">Reference proteome</keyword>
<gene>
    <name evidence="10" type="ORF">SAMN02745751_02773</name>
</gene>
<dbReference type="InterPro" id="IPR015421">
    <property type="entry name" value="PyrdxlP-dep_Trfase_major"/>
</dbReference>
<dbReference type="STRING" id="1121476.SAMN02745751_02773"/>
<keyword evidence="7" id="KW-0411">Iron-sulfur</keyword>
<dbReference type="Gene3D" id="3.40.640.10">
    <property type="entry name" value="Type I PLP-dependent aspartate aminotransferase-like (Major domain)"/>
    <property type="match status" value="1"/>
</dbReference>
<keyword evidence="5" id="KW-0663">Pyridoxal phosphate</keyword>
<dbReference type="Gene3D" id="3.90.1150.10">
    <property type="entry name" value="Aspartate Aminotransferase, domain 1"/>
    <property type="match status" value="1"/>
</dbReference>
<dbReference type="AlphaFoldDB" id="A0A1M6K1D3"/>
<evidence type="ECO:0000313" key="10">
    <source>
        <dbReference type="EMBL" id="SHJ52793.1"/>
    </source>
</evidence>
<dbReference type="PANTHER" id="PTHR11601">
    <property type="entry name" value="CYSTEINE DESULFURYLASE FAMILY MEMBER"/>
    <property type="match status" value="1"/>
</dbReference>
<dbReference type="PIRSF" id="PIRSF005572">
    <property type="entry name" value="NifS"/>
    <property type="match status" value="1"/>
</dbReference>
<evidence type="ECO:0000313" key="11">
    <source>
        <dbReference type="Proteomes" id="UP000184052"/>
    </source>
</evidence>
<evidence type="ECO:0000256" key="5">
    <source>
        <dbReference type="ARBA" id="ARBA00022898"/>
    </source>
</evidence>
<dbReference type="Gene3D" id="1.10.260.50">
    <property type="match status" value="1"/>
</dbReference>
<dbReference type="Proteomes" id="UP000184052">
    <property type="component" value="Unassembled WGS sequence"/>
</dbReference>
<name>A0A1M6K1D3_9FIRM</name>
<dbReference type="Pfam" id="PF00266">
    <property type="entry name" value="Aminotran_5"/>
    <property type="match status" value="1"/>
</dbReference>
<comment type="cofactor">
    <cofactor evidence="1">
        <name>pyridoxal 5'-phosphate</name>
        <dbReference type="ChEBI" id="CHEBI:597326"/>
    </cofactor>
</comment>
<dbReference type="RefSeq" id="WP_175548571.1">
    <property type="nucleotide sequence ID" value="NZ_FQZL01000024.1"/>
</dbReference>
<keyword evidence="3" id="KW-0808">Transferase</keyword>
<evidence type="ECO:0000256" key="3">
    <source>
        <dbReference type="ARBA" id="ARBA00022679"/>
    </source>
</evidence>
<sequence length="381" mass="42467">MIYLDNAATTRIGKNSLKRFIDSNERYYGNPSSLHSYGYECEKILKECRKTFGEFIGASPDEVYFTSGGTESNNMAIFGSIKKYECVEVLYSDIDHPSIIGPVEELKKRGVDAIPVVTDNTGSLNLVDLETKLTDRTVLCIFTHVNSELGTLQDMEKICSIIKNCNKSARIHFDCVQSFGKINIDVSRCKVDTLSFSGHKIHGPKGIGGIYVRKGSGLKPIVFGGGQESGLRPGTEPLPLIESFAEALILRSETMDAEYGRIKNLRNKLIEGLKNSIEDIRINSAEKCSPYILNVSIKDIKGEVLLHYLERDKIFISTGSACSSKDKTVDNVVSRLDRDTAYSDGTIRMSFGMFNDETENTFVLEKITEYVNEIRKITRGI</sequence>
<feature type="domain" description="Aminotransferase class V" evidence="9">
    <location>
        <begin position="2"/>
        <end position="359"/>
    </location>
</feature>
<organism evidence="10 11">
    <name type="scientific">Dethiosulfatibacter aminovorans DSM 17477</name>
    <dbReference type="NCBI Taxonomy" id="1121476"/>
    <lineage>
        <taxon>Bacteria</taxon>
        <taxon>Bacillati</taxon>
        <taxon>Bacillota</taxon>
        <taxon>Tissierellia</taxon>
        <taxon>Dethiosulfatibacter</taxon>
    </lineage>
</organism>
<accession>A0A1M6K1D3</accession>
<dbReference type="GO" id="GO:0031071">
    <property type="term" value="F:cysteine desulfurase activity"/>
    <property type="evidence" value="ECO:0007669"/>
    <property type="project" value="UniProtKB-EC"/>
</dbReference>
<dbReference type="InterPro" id="IPR000192">
    <property type="entry name" value="Aminotrans_V_dom"/>
</dbReference>
<dbReference type="InterPro" id="IPR015424">
    <property type="entry name" value="PyrdxlP-dep_Trfase"/>
</dbReference>
<dbReference type="PANTHER" id="PTHR11601:SF34">
    <property type="entry name" value="CYSTEINE DESULFURASE"/>
    <property type="match status" value="1"/>
</dbReference>
<dbReference type="InterPro" id="IPR015422">
    <property type="entry name" value="PyrdxlP-dep_Trfase_small"/>
</dbReference>
<protein>
    <submittedName>
        <fullName evidence="10">Cysteine desulfurase</fullName>
    </submittedName>
</protein>
<comment type="catalytic activity">
    <reaction evidence="8">
        <text>(sulfur carrier)-H + L-cysteine = (sulfur carrier)-SH + L-alanine</text>
        <dbReference type="Rhea" id="RHEA:43892"/>
        <dbReference type="Rhea" id="RHEA-COMP:14737"/>
        <dbReference type="Rhea" id="RHEA-COMP:14739"/>
        <dbReference type="ChEBI" id="CHEBI:29917"/>
        <dbReference type="ChEBI" id="CHEBI:35235"/>
        <dbReference type="ChEBI" id="CHEBI:57972"/>
        <dbReference type="ChEBI" id="CHEBI:64428"/>
        <dbReference type="EC" id="2.8.1.7"/>
    </reaction>
</comment>